<dbReference type="PANTHER" id="PTHR28164">
    <property type="entry name" value="PROTEIN STB3"/>
    <property type="match status" value="1"/>
</dbReference>
<accession>A0A4Z1IEZ0</accession>
<dbReference type="GO" id="GO:0000432">
    <property type="term" value="P:positive regulation of transcription from RNA polymerase II promoter by glucose"/>
    <property type="evidence" value="ECO:0007669"/>
    <property type="project" value="TreeGrafter"/>
</dbReference>
<evidence type="ECO:0000313" key="2">
    <source>
        <dbReference type="EMBL" id="TGO60028.1"/>
    </source>
</evidence>
<feature type="region of interest" description="Disordered" evidence="1">
    <location>
        <begin position="237"/>
        <end position="273"/>
    </location>
</feature>
<dbReference type="GO" id="GO:0043565">
    <property type="term" value="F:sequence-specific DNA binding"/>
    <property type="evidence" value="ECO:0007669"/>
    <property type="project" value="TreeGrafter"/>
</dbReference>
<dbReference type="AlphaFoldDB" id="A0A4Z1IEZ0"/>
<evidence type="ECO:0000256" key="1">
    <source>
        <dbReference type="SAM" id="MobiDB-lite"/>
    </source>
</evidence>
<dbReference type="OrthoDB" id="5391991at2759"/>
<dbReference type="PANTHER" id="PTHR28164:SF1">
    <property type="entry name" value="PROTEIN STB3"/>
    <property type="match status" value="1"/>
</dbReference>
<dbReference type="EMBL" id="PQXN01000039">
    <property type="protein sequence ID" value="TGO60028.1"/>
    <property type="molecule type" value="Genomic_DNA"/>
</dbReference>
<comment type="caution">
    <text evidence="2">The sequence shown here is derived from an EMBL/GenBank/DDBJ whole genome shotgun (WGS) entry which is preliminary data.</text>
</comment>
<dbReference type="Pfam" id="PF10330">
    <property type="entry name" value="Stb3"/>
    <property type="match status" value="1"/>
</dbReference>
<keyword evidence="3" id="KW-1185">Reference proteome</keyword>
<proteinExistence type="predicted"/>
<feature type="region of interest" description="Disordered" evidence="1">
    <location>
        <begin position="1"/>
        <end position="20"/>
    </location>
</feature>
<feature type="compositionally biased region" description="Pro residues" evidence="1">
    <location>
        <begin position="36"/>
        <end position="48"/>
    </location>
</feature>
<evidence type="ECO:0000313" key="3">
    <source>
        <dbReference type="Proteomes" id="UP000297527"/>
    </source>
</evidence>
<feature type="region of interest" description="Disordered" evidence="1">
    <location>
        <begin position="29"/>
        <end position="60"/>
    </location>
</feature>
<dbReference type="InterPro" id="IPR018818">
    <property type="entry name" value="Stb3"/>
</dbReference>
<reference evidence="2 3" key="1">
    <citation type="submission" date="2017-12" db="EMBL/GenBank/DDBJ databases">
        <title>Comparative genomics of Botrytis spp.</title>
        <authorList>
            <person name="Valero-Jimenez C.A."/>
            <person name="Tapia P."/>
            <person name="Veloso J."/>
            <person name="Silva-Moreno E."/>
            <person name="Staats M."/>
            <person name="Valdes J.H."/>
            <person name="Van Kan J.A.L."/>
        </authorList>
    </citation>
    <scope>NUCLEOTIDE SEQUENCE [LARGE SCALE GENOMIC DNA]</scope>
    <source>
        <strain evidence="2 3">MUCL11595</strain>
    </source>
</reference>
<dbReference type="Proteomes" id="UP000297527">
    <property type="component" value="Unassembled WGS sequence"/>
</dbReference>
<evidence type="ECO:0008006" key="4">
    <source>
        <dbReference type="Google" id="ProtNLM"/>
    </source>
</evidence>
<organism evidence="2 3">
    <name type="scientific">Botryotinia convoluta</name>
    <dbReference type="NCBI Taxonomy" id="54673"/>
    <lineage>
        <taxon>Eukaryota</taxon>
        <taxon>Fungi</taxon>
        <taxon>Dikarya</taxon>
        <taxon>Ascomycota</taxon>
        <taxon>Pezizomycotina</taxon>
        <taxon>Leotiomycetes</taxon>
        <taxon>Helotiales</taxon>
        <taxon>Sclerotiniaceae</taxon>
        <taxon>Botryotinia</taxon>
    </lineage>
</organism>
<name>A0A4Z1IEZ0_9HELO</name>
<gene>
    <name evidence="2" type="ORF">BCON_0039g00570</name>
</gene>
<dbReference type="GO" id="GO:0005634">
    <property type="term" value="C:nucleus"/>
    <property type="evidence" value="ECO:0007669"/>
    <property type="project" value="TreeGrafter"/>
</dbReference>
<protein>
    <recommendedName>
        <fullName evidence="4">Sin3 binding protein</fullName>
    </recommendedName>
</protein>
<sequence length="368" mass="38441">MASIASSARKIPTPFGRDSLTAVAARSVPVTNGHPLPTPPNSISPNLPPHVTKSFGTRSPLPQLNLEHVESDLDLQDGSGNEGTSDIGSPGLDTTGAITPSLLAKHHLPEILLDHGPLAIRHIMGYLTTSVPGFSGIPPAKARRLVVGALEGRGNGGEAGGVKGNVLFEKVGWGRWDARLKGHPARMGRAFGNSPPPSLPDTYPIGMPIANNQGWSFTRTRLNEPGSSWAGDSAFFSHGDDVSMPDEADKMSLDGDESGSSSSEVGDDVMMEDDPNDVTDEEDWAAVGAAALRAASYSASCPFTSGPLPQVFNSHVYRGGLRSVVGHSLPAPAPARIHTPSGFTALNMASADSQEREAIEALLRLGSV</sequence>